<proteinExistence type="predicted"/>
<organism evidence="1">
    <name type="scientific">Tanacetum cinerariifolium</name>
    <name type="common">Dalmatian daisy</name>
    <name type="synonym">Chrysanthemum cinerariifolium</name>
    <dbReference type="NCBI Taxonomy" id="118510"/>
    <lineage>
        <taxon>Eukaryota</taxon>
        <taxon>Viridiplantae</taxon>
        <taxon>Streptophyta</taxon>
        <taxon>Embryophyta</taxon>
        <taxon>Tracheophyta</taxon>
        <taxon>Spermatophyta</taxon>
        <taxon>Magnoliopsida</taxon>
        <taxon>eudicotyledons</taxon>
        <taxon>Gunneridae</taxon>
        <taxon>Pentapetalae</taxon>
        <taxon>asterids</taxon>
        <taxon>campanulids</taxon>
        <taxon>Asterales</taxon>
        <taxon>Asteraceae</taxon>
        <taxon>Asteroideae</taxon>
        <taxon>Anthemideae</taxon>
        <taxon>Anthemidinae</taxon>
        <taxon>Tanacetum</taxon>
    </lineage>
</organism>
<accession>A0A699HAW8</accession>
<evidence type="ECO:0000313" key="1">
    <source>
        <dbReference type="EMBL" id="GEX77627.1"/>
    </source>
</evidence>
<protein>
    <submittedName>
        <fullName evidence="1">Ribonuclease H-like domain-containing protein</fullName>
    </submittedName>
</protein>
<comment type="caution">
    <text evidence="1">The sequence shown here is derived from an EMBL/GenBank/DDBJ whole genome shotgun (WGS) entry which is preliminary data.</text>
</comment>
<dbReference type="EMBL" id="BKCJ010129323">
    <property type="protein sequence ID" value="GEX77627.1"/>
    <property type="molecule type" value="Genomic_DNA"/>
</dbReference>
<gene>
    <name evidence="1" type="ORF">Tci_349602</name>
</gene>
<reference evidence="1" key="1">
    <citation type="journal article" date="2019" name="Sci. Rep.">
        <title>Draft genome of Tanacetum cinerariifolium, the natural source of mosquito coil.</title>
        <authorList>
            <person name="Yamashiro T."/>
            <person name="Shiraishi A."/>
            <person name="Satake H."/>
            <person name="Nakayama K."/>
        </authorList>
    </citation>
    <scope>NUCLEOTIDE SEQUENCE</scope>
</reference>
<dbReference type="AlphaFoldDB" id="A0A699HAW8"/>
<sequence length="125" mass="14124">MIKVLPPKTSEEVVARERKRKASTTLLMALHEDHLAKFHKMADAKEIINDVSTAYIVYSPSVLKSQNEASASYTDEVIYSFFANQSSAPQLDCDDLEQINDNDLEEMDLKWQVAMISVNNQNITS</sequence>
<name>A0A699HAW8_TANCI</name>